<evidence type="ECO:0000256" key="4">
    <source>
        <dbReference type="ARBA" id="ARBA00023136"/>
    </source>
</evidence>
<evidence type="ECO:0000256" key="3">
    <source>
        <dbReference type="ARBA" id="ARBA00023054"/>
    </source>
</evidence>
<reference evidence="10" key="1">
    <citation type="submission" date="2011-05" db="EMBL/GenBank/DDBJ databases">
        <authorList>
            <person name="Richards S.R."/>
            <person name="Qu J."/>
            <person name="Jiang H."/>
            <person name="Jhangiani S.N."/>
            <person name="Agravi P."/>
            <person name="Goodspeed R."/>
            <person name="Gross S."/>
            <person name="Mandapat C."/>
            <person name="Jackson L."/>
            <person name="Mathew T."/>
            <person name="Pu L."/>
            <person name="Thornton R."/>
            <person name="Saada N."/>
            <person name="Wilczek-Boney K.B."/>
            <person name="Lee S."/>
            <person name="Kovar C."/>
            <person name="Wu Y."/>
            <person name="Scherer S.E."/>
            <person name="Worley K.C."/>
            <person name="Muzny D.M."/>
            <person name="Gibbs R."/>
        </authorList>
    </citation>
    <scope>NUCLEOTIDE SEQUENCE</scope>
    <source>
        <strain evidence="10">Brora</strain>
    </source>
</reference>
<evidence type="ECO:0000256" key="6">
    <source>
        <dbReference type="SAM" id="Coils"/>
    </source>
</evidence>
<dbReference type="PRINTS" id="PR00452">
    <property type="entry name" value="SH3DOMAIN"/>
</dbReference>
<evidence type="ECO:0000256" key="5">
    <source>
        <dbReference type="PROSITE-ProRule" id="PRU00192"/>
    </source>
</evidence>
<name>T1JI45_STRMM</name>
<feature type="coiled-coil region" evidence="6">
    <location>
        <begin position="346"/>
        <end position="405"/>
    </location>
</feature>
<feature type="region of interest" description="Disordered" evidence="7">
    <location>
        <begin position="109"/>
        <end position="212"/>
    </location>
</feature>
<dbReference type="InterPro" id="IPR050384">
    <property type="entry name" value="Endophilin_SH3RF"/>
</dbReference>
<dbReference type="PROSITE" id="PS50002">
    <property type="entry name" value="SH3"/>
    <property type="match status" value="1"/>
</dbReference>
<dbReference type="eggNOG" id="KOG4348">
    <property type="taxonomic scope" value="Eukaryota"/>
</dbReference>
<dbReference type="EMBL" id="JH431832">
    <property type="status" value="NOT_ANNOTATED_CDS"/>
    <property type="molecule type" value="Genomic_DNA"/>
</dbReference>
<dbReference type="FunFam" id="2.30.30.40:FF:000072">
    <property type="entry name" value="Unconventional Myosin IB"/>
    <property type="match status" value="1"/>
</dbReference>
<dbReference type="SUPFAM" id="SSF50044">
    <property type="entry name" value="SH3-domain"/>
    <property type="match status" value="1"/>
</dbReference>
<dbReference type="AlphaFoldDB" id="T1JI45"/>
<evidence type="ECO:0000313" key="10">
    <source>
        <dbReference type="Proteomes" id="UP000014500"/>
    </source>
</evidence>
<evidence type="ECO:0000313" key="9">
    <source>
        <dbReference type="EnsemblMetazoa" id="SMAR013526-PA"/>
    </source>
</evidence>
<evidence type="ECO:0000256" key="7">
    <source>
        <dbReference type="SAM" id="MobiDB-lite"/>
    </source>
</evidence>
<dbReference type="InterPro" id="IPR036028">
    <property type="entry name" value="SH3-like_dom_sf"/>
</dbReference>
<dbReference type="Pfam" id="PF14604">
    <property type="entry name" value="SH3_9"/>
    <property type="match status" value="1"/>
</dbReference>
<keyword evidence="2 5" id="KW-0728">SH3 domain</keyword>
<feature type="compositionally biased region" description="Polar residues" evidence="7">
    <location>
        <begin position="191"/>
        <end position="202"/>
    </location>
</feature>
<comment type="subcellular location">
    <subcellularLocation>
        <location evidence="1">Membrane</location>
        <topology evidence="1">Peripheral membrane protein</topology>
    </subcellularLocation>
</comment>
<organism evidence="9 10">
    <name type="scientific">Strigamia maritima</name>
    <name type="common">European centipede</name>
    <name type="synonym">Geophilus maritimus</name>
    <dbReference type="NCBI Taxonomy" id="126957"/>
    <lineage>
        <taxon>Eukaryota</taxon>
        <taxon>Metazoa</taxon>
        <taxon>Ecdysozoa</taxon>
        <taxon>Arthropoda</taxon>
        <taxon>Myriapoda</taxon>
        <taxon>Chilopoda</taxon>
        <taxon>Pleurostigmophora</taxon>
        <taxon>Geophilomorpha</taxon>
        <taxon>Linotaeniidae</taxon>
        <taxon>Strigamia</taxon>
    </lineage>
</organism>
<feature type="compositionally biased region" description="Basic and acidic residues" evidence="7">
    <location>
        <begin position="109"/>
        <end position="118"/>
    </location>
</feature>
<keyword evidence="4" id="KW-0472">Membrane</keyword>
<accession>T1JI45</accession>
<evidence type="ECO:0000259" key="8">
    <source>
        <dbReference type="PROSITE" id="PS50002"/>
    </source>
</evidence>
<dbReference type="SMART" id="SM00326">
    <property type="entry name" value="SH3"/>
    <property type="match status" value="1"/>
</dbReference>
<dbReference type="HOGENOM" id="CLU_052823_0_0_1"/>
<dbReference type="OMA" id="RESHNWI"/>
<dbReference type="Gene3D" id="2.30.30.40">
    <property type="entry name" value="SH3 Domains"/>
    <property type="match status" value="1"/>
</dbReference>
<keyword evidence="10" id="KW-1185">Reference proteome</keyword>
<proteinExistence type="predicted"/>
<evidence type="ECO:0000256" key="1">
    <source>
        <dbReference type="ARBA" id="ARBA00004170"/>
    </source>
</evidence>
<dbReference type="PANTHER" id="PTHR14167">
    <property type="entry name" value="SH3 DOMAIN-CONTAINING"/>
    <property type="match status" value="1"/>
</dbReference>
<dbReference type="Proteomes" id="UP000014500">
    <property type="component" value="Unassembled WGS sequence"/>
</dbReference>
<evidence type="ECO:0000256" key="2">
    <source>
        <dbReference type="ARBA" id="ARBA00022443"/>
    </source>
</evidence>
<dbReference type="PRINTS" id="PR01887">
    <property type="entry name" value="SPECTRNALPHA"/>
</dbReference>
<dbReference type="STRING" id="126957.T1JI45"/>
<protein>
    <recommendedName>
        <fullName evidence="8">SH3 domain-containing protein</fullName>
    </recommendedName>
</protein>
<dbReference type="PANTHER" id="PTHR14167:SF81">
    <property type="entry name" value="ENDOPHILIN-A"/>
    <property type="match status" value="1"/>
</dbReference>
<sequence>MTCERQYTDPIIMKELAKVLYAYDACNDDELSLKEGDVITIITKEVEDKGWWKGELNNKIGVFPDNFVELLPCTDTKVNRKVDTCCDAPQPSVPDHPKKVVECCTKGDEKPLRPEKRVPPLPGKKPQLPPPLKKPQRGISPITETTTQTQPTSLLLSSSSPPSSTTTTSITSSSSSSNTKIDPMTDDMKVKSQTGKSDNTRTTSDELGLDSVELTTDKLTHLTASRPRNPHHRPPSHLFMKDPDICYDVHENKGKLECTVSPTKEVDRVVRPCNNSPQLSKKEPPQPIDKGIHWPCVKPCPDGDLSPPKMKQYSFSSKNTPVPKEEALNLVSSKASKSSEDSMSMMTEMKKELNALKTKVLELQLMTEMHRAQYQEKVKELTHEIDEEKKTRMMMQVELDRLKRQLRDH</sequence>
<feature type="compositionally biased region" description="Low complexity" evidence="7">
    <location>
        <begin position="139"/>
        <end position="177"/>
    </location>
</feature>
<dbReference type="InterPro" id="IPR001452">
    <property type="entry name" value="SH3_domain"/>
</dbReference>
<dbReference type="GO" id="GO:0016192">
    <property type="term" value="P:vesicle-mediated transport"/>
    <property type="evidence" value="ECO:0007669"/>
    <property type="project" value="UniProtKB-ARBA"/>
</dbReference>
<dbReference type="CDD" id="cd11875">
    <property type="entry name" value="SH3_CD2AP-like_3"/>
    <property type="match status" value="1"/>
</dbReference>
<feature type="domain" description="SH3" evidence="8">
    <location>
        <begin position="12"/>
        <end position="73"/>
    </location>
</feature>
<reference evidence="9" key="2">
    <citation type="submission" date="2015-02" db="UniProtKB">
        <authorList>
            <consortium name="EnsemblMetazoa"/>
        </authorList>
    </citation>
    <scope>IDENTIFICATION</scope>
</reference>
<dbReference type="EnsemblMetazoa" id="SMAR013526-RA">
    <property type="protein sequence ID" value="SMAR013526-PA"/>
    <property type="gene ID" value="SMAR013526"/>
</dbReference>
<feature type="compositionally biased region" description="Pro residues" evidence="7">
    <location>
        <begin position="119"/>
        <end position="133"/>
    </location>
</feature>
<keyword evidence="3 6" id="KW-0175">Coiled coil</keyword>